<evidence type="ECO:0000313" key="3">
    <source>
        <dbReference type="Proteomes" id="UP000800094"/>
    </source>
</evidence>
<organism evidence="2 3">
    <name type="scientific">Trematosphaeria pertusa</name>
    <dbReference type="NCBI Taxonomy" id="390896"/>
    <lineage>
        <taxon>Eukaryota</taxon>
        <taxon>Fungi</taxon>
        <taxon>Dikarya</taxon>
        <taxon>Ascomycota</taxon>
        <taxon>Pezizomycotina</taxon>
        <taxon>Dothideomycetes</taxon>
        <taxon>Pleosporomycetidae</taxon>
        <taxon>Pleosporales</taxon>
        <taxon>Massarineae</taxon>
        <taxon>Trematosphaeriaceae</taxon>
        <taxon>Trematosphaeria</taxon>
    </lineage>
</organism>
<dbReference type="EMBL" id="ML987194">
    <property type="protein sequence ID" value="KAF2249950.1"/>
    <property type="molecule type" value="Genomic_DNA"/>
</dbReference>
<sequence>MTFTLTNTTQHPDSGATPLSLDATSDQSAQDVKLVYPSAENDYRITTAIIPPGSKFHPGAHWHEDYDEVMRVAKGRAKIRLGKEWKIYGPEDGEVLIPKGTVHDLMRADVDAKPGEGDEGEVWVEERGEPVDGSKEIFFRHAFSITADKAAFGWKFPLQMLLTLMYTDGYVDLVPGPASWYVTHGLYAVVRPVAGWAGLTPFYDQYTPERLKEIAKTLEERMMGKKKV</sequence>
<proteinExistence type="predicted"/>
<dbReference type="InterPro" id="IPR011051">
    <property type="entry name" value="RmlC_Cupin_sf"/>
</dbReference>
<feature type="region of interest" description="Disordered" evidence="1">
    <location>
        <begin position="1"/>
        <end position="26"/>
    </location>
</feature>
<evidence type="ECO:0000256" key="1">
    <source>
        <dbReference type="SAM" id="MobiDB-lite"/>
    </source>
</evidence>
<feature type="compositionally biased region" description="Polar residues" evidence="1">
    <location>
        <begin position="1"/>
        <end position="12"/>
    </location>
</feature>
<keyword evidence="3" id="KW-1185">Reference proteome</keyword>
<dbReference type="Proteomes" id="UP000800094">
    <property type="component" value="Unassembled WGS sequence"/>
</dbReference>
<dbReference type="RefSeq" id="XP_033684954.1">
    <property type="nucleotide sequence ID" value="XM_033833215.1"/>
</dbReference>
<accession>A0A6A6IK52</accession>
<reference evidence="2" key="1">
    <citation type="journal article" date="2020" name="Stud. Mycol.">
        <title>101 Dothideomycetes genomes: a test case for predicting lifestyles and emergence of pathogens.</title>
        <authorList>
            <person name="Haridas S."/>
            <person name="Albert R."/>
            <person name="Binder M."/>
            <person name="Bloem J."/>
            <person name="Labutti K."/>
            <person name="Salamov A."/>
            <person name="Andreopoulos B."/>
            <person name="Baker S."/>
            <person name="Barry K."/>
            <person name="Bills G."/>
            <person name="Bluhm B."/>
            <person name="Cannon C."/>
            <person name="Castanera R."/>
            <person name="Culley D."/>
            <person name="Daum C."/>
            <person name="Ezra D."/>
            <person name="Gonzalez J."/>
            <person name="Henrissat B."/>
            <person name="Kuo A."/>
            <person name="Liang C."/>
            <person name="Lipzen A."/>
            <person name="Lutzoni F."/>
            <person name="Magnuson J."/>
            <person name="Mondo S."/>
            <person name="Nolan M."/>
            <person name="Ohm R."/>
            <person name="Pangilinan J."/>
            <person name="Park H.-J."/>
            <person name="Ramirez L."/>
            <person name="Alfaro M."/>
            <person name="Sun H."/>
            <person name="Tritt A."/>
            <person name="Yoshinaga Y."/>
            <person name="Zwiers L.-H."/>
            <person name="Turgeon B."/>
            <person name="Goodwin S."/>
            <person name="Spatafora J."/>
            <person name="Crous P."/>
            <person name="Grigoriev I."/>
        </authorList>
    </citation>
    <scope>NUCLEOTIDE SEQUENCE</scope>
    <source>
        <strain evidence="2">CBS 122368</strain>
    </source>
</reference>
<dbReference type="SUPFAM" id="SSF51182">
    <property type="entry name" value="RmlC-like cupins"/>
    <property type="match status" value="1"/>
</dbReference>
<dbReference type="InterPro" id="IPR014710">
    <property type="entry name" value="RmlC-like_jellyroll"/>
</dbReference>
<evidence type="ECO:0000313" key="2">
    <source>
        <dbReference type="EMBL" id="KAF2249950.1"/>
    </source>
</evidence>
<dbReference type="AlphaFoldDB" id="A0A6A6IK52"/>
<dbReference type="OrthoDB" id="504210at2759"/>
<gene>
    <name evidence="2" type="ORF">BU26DRAFT_563841</name>
</gene>
<dbReference type="GeneID" id="54586545"/>
<protein>
    <submittedName>
        <fullName evidence="2">Uncharacterized protein</fullName>
    </submittedName>
</protein>
<name>A0A6A6IK52_9PLEO</name>
<dbReference type="Gene3D" id="2.60.120.10">
    <property type="entry name" value="Jelly Rolls"/>
    <property type="match status" value="1"/>
</dbReference>